<proteinExistence type="predicted"/>
<dbReference type="Gramene" id="TraesCS1B02G085955.1">
    <property type="protein sequence ID" value="TraesCS1B02G085955.1.cds1"/>
    <property type="gene ID" value="TraesCS1B02G085955"/>
</dbReference>
<feature type="repeat" description="PPR" evidence="3">
    <location>
        <begin position="18"/>
        <end position="52"/>
    </location>
</feature>
<dbReference type="Pfam" id="PF13041">
    <property type="entry name" value="PPR_2"/>
    <property type="match status" value="1"/>
</dbReference>
<dbReference type="STRING" id="4565.A0A3B5YTG8"/>
<dbReference type="Gene3D" id="1.25.40.10">
    <property type="entry name" value="Tetratricopeptide repeat domain"/>
    <property type="match status" value="1"/>
</dbReference>
<evidence type="ECO:0000256" key="3">
    <source>
        <dbReference type="PROSITE-ProRule" id="PRU00708"/>
    </source>
</evidence>
<dbReference type="SMR" id="A0A3B5YTG8"/>
<name>A0A3B5YTG8_WHEAT</name>
<keyword evidence="5" id="KW-1185">Reference proteome</keyword>
<dbReference type="OrthoDB" id="185373at2759"/>
<dbReference type="PANTHER" id="PTHR45613">
    <property type="entry name" value="PENTATRICOPEPTIDE REPEAT-CONTAINING PROTEIN"/>
    <property type="match status" value="1"/>
</dbReference>
<dbReference type="EnsemblPlants" id="TraesCS1B02G085955.1">
    <property type="protein sequence ID" value="TraesCS1B02G085955.1.cds1"/>
    <property type="gene ID" value="TraesCS1B02G085955"/>
</dbReference>
<dbReference type="InterPro" id="IPR011990">
    <property type="entry name" value="TPR-like_helical_dom_sf"/>
</dbReference>
<feature type="repeat" description="PPR" evidence="3">
    <location>
        <begin position="88"/>
        <end position="122"/>
    </location>
</feature>
<dbReference type="Pfam" id="PF12854">
    <property type="entry name" value="PPR_1"/>
    <property type="match status" value="1"/>
</dbReference>
<feature type="repeat" description="PPR" evidence="3">
    <location>
        <begin position="53"/>
        <end position="87"/>
    </location>
</feature>
<dbReference type="Gramene" id="TraesCS1B03G0219000.1">
    <property type="protein sequence ID" value="TraesCS1B03G0219000.1.CDS1"/>
    <property type="gene ID" value="TraesCS1B03G0219000"/>
</dbReference>
<evidence type="ECO:0000256" key="1">
    <source>
        <dbReference type="ARBA" id="ARBA00022737"/>
    </source>
</evidence>
<dbReference type="Gramene" id="TraesWEE_scaffold_016402_01G000100.1">
    <property type="protein sequence ID" value="TraesWEE_scaffold_016402_01G000100.1"/>
    <property type="gene ID" value="TraesWEE_scaffold_016402_01G000100"/>
</dbReference>
<keyword evidence="2" id="KW-0809">Transit peptide</keyword>
<dbReference type="Proteomes" id="UP000019116">
    <property type="component" value="Chromosome 1B"/>
</dbReference>
<reference evidence="4" key="1">
    <citation type="submission" date="2018-08" db="EMBL/GenBank/DDBJ databases">
        <authorList>
            <person name="Rossello M."/>
        </authorList>
    </citation>
    <scope>NUCLEOTIDE SEQUENCE [LARGE SCALE GENOMIC DNA]</scope>
    <source>
        <strain evidence="4">cv. Chinese Spring</strain>
    </source>
</reference>
<dbReference type="InterPro" id="IPR002885">
    <property type="entry name" value="PPR_rpt"/>
</dbReference>
<dbReference type="AlphaFoldDB" id="A0A3B5YTG8"/>
<dbReference type="PaxDb" id="4565-Traes_1BS_0E904009F.2"/>
<evidence type="ECO:0000313" key="5">
    <source>
        <dbReference type="Proteomes" id="UP000019116"/>
    </source>
</evidence>
<evidence type="ECO:0000313" key="4">
    <source>
        <dbReference type="EnsemblPlants" id="TraesCS1B02G085955.1.cds1"/>
    </source>
</evidence>
<dbReference type="PANTHER" id="PTHR45613:SF448">
    <property type="entry name" value="RESTORER OF FERTILITY-LIKE PROTEIN"/>
    <property type="match status" value="1"/>
</dbReference>
<protein>
    <submittedName>
        <fullName evidence="4">Uncharacterized protein</fullName>
    </submittedName>
</protein>
<keyword evidence="1" id="KW-0677">Repeat</keyword>
<dbReference type="NCBIfam" id="TIGR00756">
    <property type="entry name" value="PPR"/>
    <property type="match status" value="3"/>
</dbReference>
<reference evidence="4" key="2">
    <citation type="submission" date="2018-10" db="UniProtKB">
        <authorList>
            <consortium name="EnsemblPlants"/>
        </authorList>
    </citation>
    <scope>IDENTIFICATION</scope>
</reference>
<sequence length="122" mass="13645">MCDSDVSEMMNKGIPRPNIAFFSSIVHSLCKEGRVMDAHHIFDLVKDIGERPDIIMFNTLIDGYCLVGEMGKAFMVLDVMTSAGIEPDAITYSTLVSGYCKSGRIDDGLILFREMLHKKCYI</sequence>
<evidence type="ECO:0000256" key="2">
    <source>
        <dbReference type="ARBA" id="ARBA00022946"/>
    </source>
</evidence>
<dbReference type="Gramene" id="TraesCAD_scaffold_015157_01G000100.1">
    <property type="protein sequence ID" value="TraesCAD_scaffold_015157_01G000100.1"/>
    <property type="gene ID" value="TraesCAD_scaffold_015157_01G000100"/>
</dbReference>
<accession>A0A3B5YTG8</accession>
<dbReference type="PROSITE" id="PS51375">
    <property type="entry name" value="PPR"/>
    <property type="match status" value="3"/>
</dbReference>
<organism evidence="4">
    <name type="scientific">Triticum aestivum</name>
    <name type="common">Wheat</name>
    <dbReference type="NCBI Taxonomy" id="4565"/>
    <lineage>
        <taxon>Eukaryota</taxon>
        <taxon>Viridiplantae</taxon>
        <taxon>Streptophyta</taxon>
        <taxon>Embryophyta</taxon>
        <taxon>Tracheophyta</taxon>
        <taxon>Spermatophyta</taxon>
        <taxon>Magnoliopsida</taxon>
        <taxon>Liliopsida</taxon>
        <taxon>Poales</taxon>
        <taxon>Poaceae</taxon>
        <taxon>BOP clade</taxon>
        <taxon>Pooideae</taxon>
        <taxon>Triticodae</taxon>
        <taxon>Triticeae</taxon>
        <taxon>Triticinae</taxon>
        <taxon>Triticum</taxon>
    </lineage>
</organism>
<dbReference type="Gramene" id="TraesCLE_scaffold_112089_01G000100.1">
    <property type="protein sequence ID" value="TraesCLE_scaffold_112089_01G000100.1"/>
    <property type="gene ID" value="TraesCLE_scaffold_112089_01G000100"/>
</dbReference>